<proteinExistence type="inferred from homology"/>
<dbReference type="GO" id="GO:0005741">
    <property type="term" value="C:mitochondrial outer membrane"/>
    <property type="evidence" value="ECO:0007669"/>
    <property type="project" value="UniProtKB-SubCell"/>
</dbReference>
<keyword evidence="3" id="KW-0813">Transport</keyword>
<evidence type="ECO:0000313" key="12">
    <source>
        <dbReference type="Proteomes" id="UP001150538"/>
    </source>
</evidence>
<evidence type="ECO:0000256" key="4">
    <source>
        <dbReference type="ARBA" id="ARBA00022452"/>
    </source>
</evidence>
<dbReference type="CDD" id="cd07306">
    <property type="entry name" value="Porin3_VDAC"/>
    <property type="match status" value="1"/>
</dbReference>
<keyword evidence="12" id="KW-1185">Reference proteome</keyword>
<dbReference type="InterPro" id="IPR001925">
    <property type="entry name" value="Porin_Euk"/>
</dbReference>
<gene>
    <name evidence="11" type="primary">POR1</name>
    <name evidence="11" type="ORF">H4219_005532</name>
</gene>
<dbReference type="PANTHER" id="PTHR11743:SF70">
    <property type="entry name" value="GH26960P-RELATED"/>
    <property type="match status" value="1"/>
</dbReference>
<sequence>MIPPKYADVIKPVKDLFGKDYPVGFTKLEVKTKSVTGVNFTVNGAQDIKSGAILGELKAKYTDNANGLVITDSWNTKQVVSLQVEAENNLAKGLKLDVLGTSTLDASKYSLSSNIQYKQDNIFSTARFDLLNGPAVTADVTVSRQGVIAGAEIGYDLVNGAVTKTNTTLAYAGPDYVTALQLNDAFGTLSASFYQRVSSQVEAGARATYDLKKGGEAKENNVVAEVGAKYSLDKSANVKAKVNNFGILGLSFTQALRPGVSLTLASLVDTTRFGENAHKLGASLTFEA</sequence>
<dbReference type="Proteomes" id="UP001150538">
    <property type="component" value="Unassembled WGS sequence"/>
</dbReference>
<dbReference type="OrthoDB" id="7827681at2759"/>
<keyword evidence="9" id="KW-0496">Mitochondrion</keyword>
<evidence type="ECO:0000256" key="9">
    <source>
        <dbReference type="ARBA" id="ARBA00023128"/>
    </source>
</evidence>
<evidence type="ECO:0000256" key="7">
    <source>
        <dbReference type="ARBA" id="ARBA00023065"/>
    </source>
</evidence>
<accession>A0A9W7ZMJ3</accession>
<dbReference type="EMBL" id="JANBPU010000328">
    <property type="protein sequence ID" value="KAJ1912626.1"/>
    <property type="molecule type" value="Genomic_DNA"/>
</dbReference>
<dbReference type="AlphaFoldDB" id="A0A9W7ZMJ3"/>
<keyword evidence="8" id="KW-0626">Porin</keyword>
<comment type="similarity">
    <text evidence="2">Belongs to the eukaryotic mitochondrial porin family.</text>
</comment>
<dbReference type="GO" id="GO:0015288">
    <property type="term" value="F:porin activity"/>
    <property type="evidence" value="ECO:0007669"/>
    <property type="project" value="UniProtKB-KW"/>
</dbReference>
<evidence type="ECO:0000256" key="2">
    <source>
        <dbReference type="ARBA" id="ARBA00007780"/>
    </source>
</evidence>
<keyword evidence="6" id="KW-1000">Mitochondrion outer membrane</keyword>
<keyword evidence="5" id="KW-0812">Transmembrane</keyword>
<organism evidence="11 12">
    <name type="scientific">Mycoemilia scoparia</name>
    <dbReference type="NCBI Taxonomy" id="417184"/>
    <lineage>
        <taxon>Eukaryota</taxon>
        <taxon>Fungi</taxon>
        <taxon>Fungi incertae sedis</taxon>
        <taxon>Zoopagomycota</taxon>
        <taxon>Kickxellomycotina</taxon>
        <taxon>Kickxellomycetes</taxon>
        <taxon>Kickxellales</taxon>
        <taxon>Kickxellaceae</taxon>
        <taxon>Mycoemilia</taxon>
    </lineage>
</organism>
<evidence type="ECO:0000256" key="5">
    <source>
        <dbReference type="ARBA" id="ARBA00022692"/>
    </source>
</evidence>
<evidence type="ECO:0000256" key="10">
    <source>
        <dbReference type="ARBA" id="ARBA00023136"/>
    </source>
</evidence>
<reference evidence="11" key="1">
    <citation type="submission" date="2022-07" db="EMBL/GenBank/DDBJ databases">
        <title>Phylogenomic reconstructions and comparative analyses of Kickxellomycotina fungi.</title>
        <authorList>
            <person name="Reynolds N.K."/>
            <person name="Stajich J.E."/>
            <person name="Barry K."/>
            <person name="Grigoriev I.V."/>
            <person name="Crous P."/>
            <person name="Smith M.E."/>
        </authorList>
    </citation>
    <scope>NUCLEOTIDE SEQUENCE</scope>
    <source>
        <strain evidence="11">NBRC 100468</strain>
    </source>
</reference>
<protein>
    <submittedName>
        <fullName evidence="11">Mitochondrial porin</fullName>
    </submittedName>
</protein>
<evidence type="ECO:0000256" key="1">
    <source>
        <dbReference type="ARBA" id="ARBA00004294"/>
    </source>
</evidence>
<comment type="subcellular location">
    <subcellularLocation>
        <location evidence="1">Mitochondrion outer membrane</location>
    </subcellularLocation>
</comment>
<evidence type="ECO:0000256" key="8">
    <source>
        <dbReference type="ARBA" id="ARBA00023114"/>
    </source>
</evidence>
<dbReference type="Gene3D" id="2.40.160.10">
    <property type="entry name" value="Porin"/>
    <property type="match status" value="1"/>
</dbReference>
<dbReference type="PRINTS" id="PR00185">
    <property type="entry name" value="EUKARYTPORIN"/>
</dbReference>
<dbReference type="PANTHER" id="PTHR11743">
    <property type="entry name" value="VOLTAGE-DEPENDENT ANION-SELECTIVE CHANNEL"/>
    <property type="match status" value="1"/>
</dbReference>
<dbReference type="GO" id="GO:0008308">
    <property type="term" value="F:voltage-gated monoatomic anion channel activity"/>
    <property type="evidence" value="ECO:0007669"/>
    <property type="project" value="InterPro"/>
</dbReference>
<dbReference type="GO" id="GO:0046930">
    <property type="term" value="C:pore complex"/>
    <property type="evidence" value="ECO:0007669"/>
    <property type="project" value="UniProtKB-KW"/>
</dbReference>
<evidence type="ECO:0000256" key="6">
    <source>
        <dbReference type="ARBA" id="ARBA00022787"/>
    </source>
</evidence>
<evidence type="ECO:0000313" key="11">
    <source>
        <dbReference type="EMBL" id="KAJ1912626.1"/>
    </source>
</evidence>
<keyword evidence="10" id="KW-0472">Membrane</keyword>
<evidence type="ECO:0000256" key="3">
    <source>
        <dbReference type="ARBA" id="ARBA00022448"/>
    </source>
</evidence>
<dbReference type="InterPro" id="IPR027246">
    <property type="entry name" value="Porin_Euk/Tom40"/>
</dbReference>
<comment type="caution">
    <text evidence="11">The sequence shown here is derived from an EMBL/GenBank/DDBJ whole genome shotgun (WGS) entry which is preliminary data.</text>
</comment>
<dbReference type="FunFam" id="2.40.160.10:FF:000012">
    <property type="entry name" value="Voltage-dependent anion-selective channel"/>
    <property type="match status" value="1"/>
</dbReference>
<dbReference type="InterPro" id="IPR023614">
    <property type="entry name" value="Porin_dom_sf"/>
</dbReference>
<name>A0A9W7ZMJ3_9FUNG</name>
<keyword evidence="7" id="KW-0406">Ion transport</keyword>
<keyword evidence="4" id="KW-1134">Transmembrane beta strand</keyword>
<dbReference type="Pfam" id="PF01459">
    <property type="entry name" value="Porin_3"/>
    <property type="match status" value="1"/>
</dbReference>